<dbReference type="OrthoDB" id="17400at2759"/>
<dbReference type="InterPro" id="IPR027417">
    <property type="entry name" value="P-loop_NTPase"/>
</dbReference>
<accession>A0A6A1Q650</accession>
<proteinExistence type="predicted"/>
<dbReference type="AlphaFoldDB" id="A0A6A1Q650"/>
<dbReference type="Gene3D" id="3.40.50.300">
    <property type="entry name" value="P-loop containing nucleotide triphosphate hydrolases"/>
    <property type="match status" value="1"/>
</dbReference>
<name>A0A6A1Q650_BALPH</name>
<dbReference type="SUPFAM" id="SSF52540">
    <property type="entry name" value="P-loop containing nucleoside triphosphate hydrolases"/>
    <property type="match status" value="1"/>
</dbReference>
<keyword evidence="2" id="KW-1185">Reference proteome</keyword>
<gene>
    <name evidence="1" type="ORF">E2I00_000335</name>
</gene>
<evidence type="ECO:0008006" key="3">
    <source>
        <dbReference type="Google" id="ProtNLM"/>
    </source>
</evidence>
<dbReference type="Proteomes" id="UP000437017">
    <property type="component" value="Unassembled WGS sequence"/>
</dbReference>
<reference evidence="1 2" key="1">
    <citation type="journal article" date="2019" name="PLoS ONE">
        <title>Genomic analyses reveal an absence of contemporary introgressive admixture between fin whales and blue whales, despite known hybrids.</title>
        <authorList>
            <person name="Westbury M.V."/>
            <person name="Petersen B."/>
            <person name="Lorenzen E.D."/>
        </authorList>
    </citation>
    <scope>NUCLEOTIDE SEQUENCE [LARGE SCALE GENOMIC DNA]</scope>
    <source>
        <strain evidence="1">FinWhale-01</strain>
    </source>
</reference>
<organism evidence="1 2">
    <name type="scientific">Balaenoptera physalus</name>
    <name type="common">Fin whale</name>
    <name type="synonym">Balaena physalus</name>
    <dbReference type="NCBI Taxonomy" id="9770"/>
    <lineage>
        <taxon>Eukaryota</taxon>
        <taxon>Metazoa</taxon>
        <taxon>Chordata</taxon>
        <taxon>Craniata</taxon>
        <taxon>Vertebrata</taxon>
        <taxon>Euteleostomi</taxon>
        <taxon>Mammalia</taxon>
        <taxon>Eutheria</taxon>
        <taxon>Laurasiatheria</taxon>
        <taxon>Artiodactyla</taxon>
        <taxon>Whippomorpha</taxon>
        <taxon>Cetacea</taxon>
        <taxon>Mysticeti</taxon>
        <taxon>Balaenopteridae</taxon>
        <taxon>Balaenoptera</taxon>
    </lineage>
</organism>
<sequence length="69" mass="7444">MCVFQGGIHTSVQCKLQYGPLAYLLGERTTKKLTEKSKVITVDGNICSGKGELAKEIAEKLGMNLCPAE</sequence>
<dbReference type="EMBL" id="SGJD01000754">
    <property type="protein sequence ID" value="KAB0403638.1"/>
    <property type="molecule type" value="Genomic_DNA"/>
</dbReference>
<protein>
    <recommendedName>
        <fullName evidence="3">Deoxynucleoside kinase domain-containing protein</fullName>
    </recommendedName>
</protein>
<comment type="caution">
    <text evidence="1">The sequence shown here is derived from an EMBL/GenBank/DDBJ whole genome shotgun (WGS) entry which is preliminary data.</text>
</comment>
<evidence type="ECO:0000313" key="2">
    <source>
        <dbReference type="Proteomes" id="UP000437017"/>
    </source>
</evidence>
<evidence type="ECO:0000313" key="1">
    <source>
        <dbReference type="EMBL" id="KAB0403638.1"/>
    </source>
</evidence>